<gene>
    <name evidence="1" type="ORF">H8B17_10840</name>
</gene>
<dbReference type="EMBL" id="JACNYK010000002">
    <property type="protein sequence ID" value="MBD1426079.1"/>
    <property type="molecule type" value="Genomic_DNA"/>
</dbReference>
<reference evidence="1 2" key="1">
    <citation type="submission" date="2020-08" db="EMBL/GenBank/DDBJ databases">
        <title>Sphingobacterium sp. DN00404 isolated from aquaculture water.</title>
        <authorList>
            <person name="Zhang M."/>
        </authorList>
    </citation>
    <scope>NUCLEOTIDE SEQUENCE [LARGE SCALE GENOMIC DNA]</scope>
    <source>
        <strain evidence="1 2">KCTC 32294</strain>
    </source>
</reference>
<proteinExistence type="predicted"/>
<evidence type="ECO:0008006" key="3">
    <source>
        <dbReference type="Google" id="ProtNLM"/>
    </source>
</evidence>
<dbReference type="RefSeq" id="WP_190309181.1">
    <property type="nucleotide sequence ID" value="NZ_JACNYK010000002.1"/>
</dbReference>
<evidence type="ECO:0000313" key="2">
    <source>
        <dbReference type="Proteomes" id="UP000606494"/>
    </source>
</evidence>
<accession>A0ABR7Y437</accession>
<comment type="caution">
    <text evidence="1">The sequence shown here is derived from an EMBL/GenBank/DDBJ whole genome shotgun (WGS) entry which is preliminary data.</text>
</comment>
<protein>
    <recommendedName>
        <fullName evidence="3">Short-chain dehydrogenase</fullName>
    </recommendedName>
</protein>
<keyword evidence="2" id="KW-1185">Reference proteome</keyword>
<sequence>MSEKINAIIYSDGLFSKYQYSDFEQEELDILFDCHRKIKYTLDLFCPICKRESVFFPIMDEDNYLYQQTYVNSGLGHDNPFRRKDSPKENNHWLSNLNIIVREFECSREKTKNQHNFVVVFKFFNGHFLKIAQSPSVADLTNRHLERYKKLDNNIFLELSKGQGLFSHGIGVGSFVYLRRIIENYIVKPELNKLITKGEITEDELSRKDFKEKLNLLEGDISDFLLKNKKIYSVLSKGIHELSEEECRSMYPIVETCIEIILDEQIELKEKLKKKAEVSKQLNQLG</sequence>
<dbReference type="Proteomes" id="UP000606494">
    <property type="component" value="Unassembled WGS sequence"/>
</dbReference>
<name>A0ABR7Y437_9SPHI</name>
<evidence type="ECO:0000313" key="1">
    <source>
        <dbReference type="EMBL" id="MBD1426079.1"/>
    </source>
</evidence>
<organism evidence="1 2">
    <name type="scientific">Sphingobacterium arenae</name>
    <dbReference type="NCBI Taxonomy" id="1280598"/>
    <lineage>
        <taxon>Bacteria</taxon>
        <taxon>Pseudomonadati</taxon>
        <taxon>Bacteroidota</taxon>
        <taxon>Sphingobacteriia</taxon>
        <taxon>Sphingobacteriales</taxon>
        <taxon>Sphingobacteriaceae</taxon>
        <taxon>Sphingobacterium</taxon>
    </lineage>
</organism>